<evidence type="ECO:0000256" key="5">
    <source>
        <dbReference type="ARBA" id="ARBA00048391"/>
    </source>
</evidence>
<organism evidence="8 9">
    <name type="scientific">Propioniciclava soli</name>
    <dbReference type="NCBI Taxonomy" id="2775081"/>
    <lineage>
        <taxon>Bacteria</taxon>
        <taxon>Bacillati</taxon>
        <taxon>Actinomycetota</taxon>
        <taxon>Actinomycetes</taxon>
        <taxon>Propionibacteriales</taxon>
        <taxon>Propionibacteriaceae</taxon>
        <taxon>Propioniciclava</taxon>
    </lineage>
</organism>
<comment type="catalytic activity">
    <reaction evidence="5">
        <text>L-glutaminyl-[peptide chain release factor] + S-adenosyl-L-methionine = N(5)-methyl-L-glutaminyl-[peptide chain release factor] + S-adenosyl-L-homocysteine + H(+)</text>
        <dbReference type="Rhea" id="RHEA:42896"/>
        <dbReference type="Rhea" id="RHEA-COMP:10271"/>
        <dbReference type="Rhea" id="RHEA-COMP:10272"/>
        <dbReference type="ChEBI" id="CHEBI:15378"/>
        <dbReference type="ChEBI" id="CHEBI:30011"/>
        <dbReference type="ChEBI" id="CHEBI:57856"/>
        <dbReference type="ChEBI" id="CHEBI:59789"/>
        <dbReference type="ChEBI" id="CHEBI:61891"/>
        <dbReference type="EC" id="2.1.1.297"/>
    </reaction>
</comment>
<proteinExistence type="predicted"/>
<evidence type="ECO:0000313" key="8">
    <source>
        <dbReference type="EMBL" id="WZW97173.1"/>
    </source>
</evidence>
<keyword evidence="2 8" id="KW-0489">Methyltransferase</keyword>
<evidence type="ECO:0000313" key="9">
    <source>
        <dbReference type="Proteomes" id="UP001434337"/>
    </source>
</evidence>
<dbReference type="NCBIfam" id="TIGR03534">
    <property type="entry name" value="RF_mod_PrmC"/>
    <property type="match status" value="1"/>
</dbReference>
<evidence type="ECO:0000256" key="1">
    <source>
        <dbReference type="ARBA" id="ARBA00012771"/>
    </source>
</evidence>
<dbReference type="InterPro" id="IPR019874">
    <property type="entry name" value="RF_methyltr_PrmC"/>
</dbReference>
<dbReference type="GO" id="GO:0102559">
    <property type="term" value="F:peptide chain release factor N(5)-glutamine methyltransferase activity"/>
    <property type="evidence" value="ECO:0007669"/>
    <property type="project" value="UniProtKB-EC"/>
</dbReference>
<evidence type="ECO:0000256" key="3">
    <source>
        <dbReference type="ARBA" id="ARBA00022679"/>
    </source>
</evidence>
<dbReference type="InterPro" id="IPR040758">
    <property type="entry name" value="PrmC_N"/>
</dbReference>
<keyword evidence="3 8" id="KW-0808">Transferase</keyword>
<dbReference type="InterPro" id="IPR007848">
    <property type="entry name" value="Small_mtfrase_dom"/>
</dbReference>
<dbReference type="InterPro" id="IPR002052">
    <property type="entry name" value="DNA_methylase_N6_adenine_CS"/>
</dbReference>
<dbReference type="PROSITE" id="PS00092">
    <property type="entry name" value="N6_MTASE"/>
    <property type="match status" value="1"/>
</dbReference>
<dbReference type="PANTHER" id="PTHR18895:SF74">
    <property type="entry name" value="MTRF1L RELEASE FACTOR GLUTAMINE METHYLTRANSFERASE"/>
    <property type="match status" value="1"/>
</dbReference>
<accession>A0ABZ3C321</accession>
<dbReference type="CDD" id="cd02440">
    <property type="entry name" value="AdoMet_MTases"/>
    <property type="match status" value="1"/>
</dbReference>
<feature type="domain" description="Methyltransferase small" evidence="6">
    <location>
        <begin position="106"/>
        <end position="182"/>
    </location>
</feature>
<dbReference type="Gene3D" id="1.10.8.10">
    <property type="entry name" value="DNA helicase RuvA subunit, C-terminal domain"/>
    <property type="match status" value="1"/>
</dbReference>
<name>A0ABZ3C321_9ACTN</name>
<dbReference type="Pfam" id="PF05175">
    <property type="entry name" value="MTS"/>
    <property type="match status" value="1"/>
</dbReference>
<dbReference type="InterPro" id="IPR050320">
    <property type="entry name" value="N5-glutamine_MTase"/>
</dbReference>
<dbReference type="SUPFAM" id="SSF53335">
    <property type="entry name" value="S-adenosyl-L-methionine-dependent methyltransferases"/>
    <property type="match status" value="1"/>
</dbReference>
<evidence type="ECO:0000256" key="4">
    <source>
        <dbReference type="ARBA" id="ARBA00022691"/>
    </source>
</evidence>
<dbReference type="RefSeq" id="WP_342371685.1">
    <property type="nucleotide sequence ID" value="NZ_CP115965.1"/>
</dbReference>
<dbReference type="PANTHER" id="PTHR18895">
    <property type="entry name" value="HEMK METHYLTRANSFERASE"/>
    <property type="match status" value="1"/>
</dbReference>
<reference evidence="8 9" key="1">
    <citation type="journal article" date="2023" name="Environ Microbiome">
        <title>A coral-associated actinobacterium mitigates coral bleaching under heat stress.</title>
        <authorList>
            <person name="Li J."/>
            <person name="Zou Y."/>
            <person name="Li Q."/>
            <person name="Zhang J."/>
            <person name="Bourne D.G."/>
            <person name="Lyu Y."/>
            <person name="Liu C."/>
            <person name="Zhang S."/>
        </authorList>
    </citation>
    <scope>NUCLEOTIDE SEQUENCE [LARGE SCALE GENOMIC DNA]</scope>
    <source>
        <strain evidence="8 9">SCSIO 13291</strain>
    </source>
</reference>
<dbReference type="GO" id="GO:0032259">
    <property type="term" value="P:methylation"/>
    <property type="evidence" value="ECO:0007669"/>
    <property type="project" value="UniProtKB-KW"/>
</dbReference>
<keyword evidence="4" id="KW-0949">S-adenosyl-L-methionine</keyword>
<dbReference type="EC" id="2.1.1.297" evidence="1"/>
<feature type="domain" description="Release factor glutamine methyltransferase N-terminal" evidence="7">
    <location>
        <begin position="17"/>
        <end position="67"/>
    </location>
</feature>
<dbReference type="EMBL" id="CP115965">
    <property type="protein sequence ID" value="WZW97173.1"/>
    <property type="molecule type" value="Genomic_DNA"/>
</dbReference>
<dbReference type="Pfam" id="PF17827">
    <property type="entry name" value="PrmC_N"/>
    <property type="match status" value="1"/>
</dbReference>
<dbReference type="InterPro" id="IPR004556">
    <property type="entry name" value="HemK-like"/>
</dbReference>
<protein>
    <recommendedName>
        <fullName evidence="1">peptide chain release factor N(5)-glutamine methyltransferase</fullName>
        <ecNumber evidence="1">2.1.1.297</ecNumber>
    </recommendedName>
</protein>
<evidence type="ECO:0000256" key="2">
    <source>
        <dbReference type="ARBA" id="ARBA00022603"/>
    </source>
</evidence>
<evidence type="ECO:0000259" key="7">
    <source>
        <dbReference type="Pfam" id="PF17827"/>
    </source>
</evidence>
<keyword evidence="9" id="KW-1185">Reference proteome</keyword>
<dbReference type="Gene3D" id="3.40.50.150">
    <property type="entry name" value="Vaccinia Virus protein VP39"/>
    <property type="match status" value="1"/>
</dbReference>
<evidence type="ECO:0000259" key="6">
    <source>
        <dbReference type="Pfam" id="PF05175"/>
    </source>
</evidence>
<dbReference type="NCBIfam" id="TIGR00536">
    <property type="entry name" value="hemK_fam"/>
    <property type="match status" value="1"/>
</dbReference>
<gene>
    <name evidence="8" type="primary">prmC</name>
    <name evidence="8" type="ORF">PCC79_09590</name>
</gene>
<dbReference type="InterPro" id="IPR029063">
    <property type="entry name" value="SAM-dependent_MTases_sf"/>
</dbReference>
<dbReference type="Proteomes" id="UP001434337">
    <property type="component" value="Chromosome"/>
</dbReference>
<sequence length="279" mass="29503">MRPSALVARVSAALGSAAEARTLVAHALGTEPARLPLAPDATPAQIDRLDALVGRRHAGEPVQHLTGEAFFRTVRVAVGPGVFVPRPETEVMTGWALDRLAEGNTAVPRVVELCAGSGAISLALVTERPGLDAHAVEFSADAVGYLRRNLAGTGVTVAHGDMADAFGELDGTVDLVIANPPYVPVGHWADMPADVRDHDPLEALVSGEDGLDAMRVVARVAARLLRPGGWVCAEHAEVQERSAPEVFVRHGGFVRVRDERDLLGRPRFVTAVRAGRMAP</sequence>